<evidence type="ECO:0000256" key="8">
    <source>
        <dbReference type="ARBA" id="ARBA00022737"/>
    </source>
</evidence>
<dbReference type="GO" id="GO:0012501">
    <property type="term" value="P:programmed cell death"/>
    <property type="evidence" value="ECO:0007669"/>
    <property type="project" value="UniProtKB-KW"/>
</dbReference>
<dbReference type="Pfam" id="PF00619">
    <property type="entry name" value="CARD"/>
    <property type="match status" value="2"/>
</dbReference>
<name>A0AA88NP72_CHASR</name>
<comment type="caution">
    <text evidence="15">The sequence shown here is derived from an EMBL/GenBank/DDBJ whole genome shotgun (WGS) entry which is preliminary data.</text>
</comment>
<dbReference type="PROSITE" id="PS51830">
    <property type="entry name" value="FIIND"/>
    <property type="match status" value="1"/>
</dbReference>
<feature type="region of interest" description="Disordered" evidence="12">
    <location>
        <begin position="312"/>
        <end position="342"/>
    </location>
</feature>
<dbReference type="InterPro" id="IPR001315">
    <property type="entry name" value="CARD"/>
</dbReference>
<evidence type="ECO:0000256" key="1">
    <source>
        <dbReference type="ARBA" id="ARBA00004110"/>
    </source>
</evidence>
<feature type="region of interest" description="Disordered" evidence="12">
    <location>
        <begin position="1004"/>
        <end position="1023"/>
    </location>
</feature>
<dbReference type="Gene3D" id="3.80.10.10">
    <property type="entry name" value="Ribonuclease Inhibitor"/>
    <property type="match status" value="3"/>
</dbReference>
<keyword evidence="5" id="KW-1210">Necrosis</keyword>
<dbReference type="GO" id="GO:0016323">
    <property type="term" value="C:basolateral plasma membrane"/>
    <property type="evidence" value="ECO:0007669"/>
    <property type="project" value="UniProtKB-SubCell"/>
</dbReference>
<evidence type="ECO:0000313" key="16">
    <source>
        <dbReference type="Proteomes" id="UP001187415"/>
    </source>
</evidence>
<dbReference type="GO" id="GO:0042981">
    <property type="term" value="P:regulation of apoptotic process"/>
    <property type="evidence" value="ECO:0007669"/>
    <property type="project" value="InterPro"/>
</dbReference>
<dbReference type="InterPro" id="IPR051261">
    <property type="entry name" value="NLR"/>
</dbReference>
<dbReference type="Pfam" id="PF13516">
    <property type="entry name" value="LRR_6"/>
    <property type="match status" value="5"/>
</dbReference>
<evidence type="ECO:0000256" key="10">
    <source>
        <dbReference type="ARBA" id="ARBA00038296"/>
    </source>
</evidence>
<keyword evidence="4" id="KW-0963">Cytoplasm</keyword>
<evidence type="ECO:0000313" key="15">
    <source>
        <dbReference type="EMBL" id="KAK2859791.1"/>
    </source>
</evidence>
<feature type="domain" description="CARD" evidence="13">
    <location>
        <begin position="1090"/>
        <end position="1180"/>
    </location>
</feature>
<feature type="region of interest" description="Disordered" evidence="12">
    <location>
        <begin position="1074"/>
        <end position="1098"/>
    </location>
</feature>
<dbReference type="PROSITE" id="PS50209">
    <property type="entry name" value="CARD"/>
    <property type="match status" value="2"/>
</dbReference>
<dbReference type="SUPFAM" id="SSF52047">
    <property type="entry name" value="RNI-like"/>
    <property type="match status" value="2"/>
</dbReference>
<protein>
    <submittedName>
        <fullName evidence="15">Uncharacterized protein</fullName>
    </submittedName>
</protein>
<feature type="domain" description="CARD" evidence="13">
    <location>
        <begin position="897"/>
        <end position="988"/>
    </location>
</feature>
<keyword evidence="11" id="KW-0175">Coiled coil</keyword>
<evidence type="ECO:0000256" key="3">
    <source>
        <dbReference type="ARBA" id="ARBA00004193"/>
    </source>
</evidence>
<feature type="region of interest" description="Disordered" evidence="12">
    <location>
        <begin position="243"/>
        <end position="266"/>
    </location>
</feature>
<dbReference type="Pfam" id="PF13553">
    <property type="entry name" value="FIIND"/>
    <property type="match status" value="1"/>
</dbReference>
<feature type="region of interest" description="Disordered" evidence="12">
    <location>
        <begin position="586"/>
        <end position="616"/>
    </location>
</feature>
<feature type="domain" description="FIIND" evidence="14">
    <location>
        <begin position="612"/>
        <end position="890"/>
    </location>
</feature>
<accession>A0AA88NP72</accession>
<dbReference type="PANTHER" id="PTHR24106">
    <property type="entry name" value="NACHT, LRR AND CARD DOMAINS-CONTAINING"/>
    <property type="match status" value="1"/>
</dbReference>
<evidence type="ECO:0000256" key="2">
    <source>
        <dbReference type="ARBA" id="ARBA00004187"/>
    </source>
</evidence>
<feature type="compositionally biased region" description="Polar residues" evidence="12">
    <location>
        <begin position="594"/>
        <end position="603"/>
    </location>
</feature>
<reference evidence="15" key="1">
    <citation type="submission" date="2023-07" db="EMBL/GenBank/DDBJ databases">
        <title>Chromosome-level Genome Assembly of Striped Snakehead (Channa striata).</title>
        <authorList>
            <person name="Liu H."/>
        </authorList>
    </citation>
    <scope>NUCLEOTIDE SEQUENCE</scope>
    <source>
        <strain evidence="15">Gz</strain>
        <tissue evidence="15">Muscle</tissue>
    </source>
</reference>
<dbReference type="Pfam" id="PF23679">
    <property type="entry name" value="UPA-FIIND"/>
    <property type="match status" value="2"/>
</dbReference>
<evidence type="ECO:0000256" key="5">
    <source>
        <dbReference type="ARBA" id="ARBA00022590"/>
    </source>
</evidence>
<organism evidence="15 16">
    <name type="scientific">Channa striata</name>
    <name type="common">Snakehead murrel</name>
    <name type="synonym">Ophicephalus striatus</name>
    <dbReference type="NCBI Taxonomy" id="64152"/>
    <lineage>
        <taxon>Eukaryota</taxon>
        <taxon>Metazoa</taxon>
        <taxon>Chordata</taxon>
        <taxon>Craniata</taxon>
        <taxon>Vertebrata</taxon>
        <taxon>Euteleostomi</taxon>
        <taxon>Actinopterygii</taxon>
        <taxon>Neopterygii</taxon>
        <taxon>Teleostei</taxon>
        <taxon>Neoteleostei</taxon>
        <taxon>Acanthomorphata</taxon>
        <taxon>Anabantaria</taxon>
        <taxon>Anabantiformes</taxon>
        <taxon>Channoidei</taxon>
        <taxon>Channidae</taxon>
        <taxon>Channa</taxon>
    </lineage>
</organism>
<feature type="coiled-coil region" evidence="11">
    <location>
        <begin position="268"/>
        <end position="295"/>
    </location>
</feature>
<dbReference type="SMART" id="SM00114">
    <property type="entry name" value="CARD"/>
    <property type="match status" value="2"/>
</dbReference>
<keyword evidence="9" id="KW-1271">Inflammasome</keyword>
<dbReference type="InterPro" id="IPR032675">
    <property type="entry name" value="LRR_dom_sf"/>
</dbReference>
<feature type="compositionally biased region" description="Basic and acidic residues" evidence="12">
    <location>
        <begin position="1074"/>
        <end position="1085"/>
    </location>
</feature>
<evidence type="ECO:0000259" key="14">
    <source>
        <dbReference type="PROSITE" id="PS51830"/>
    </source>
</evidence>
<proteinExistence type="inferred from homology"/>
<evidence type="ECO:0000256" key="6">
    <source>
        <dbReference type="ARBA" id="ARBA00022614"/>
    </source>
</evidence>
<dbReference type="AlphaFoldDB" id="A0AA88NP72"/>
<gene>
    <name evidence="15" type="ORF">Q5P01_004411</name>
</gene>
<evidence type="ECO:0000256" key="7">
    <source>
        <dbReference type="ARBA" id="ARBA00022670"/>
    </source>
</evidence>
<evidence type="ECO:0000256" key="11">
    <source>
        <dbReference type="SAM" id="Coils"/>
    </source>
</evidence>
<evidence type="ECO:0000259" key="13">
    <source>
        <dbReference type="PROSITE" id="PS50209"/>
    </source>
</evidence>
<dbReference type="SMART" id="SM00368">
    <property type="entry name" value="LRR_RI"/>
    <property type="match status" value="10"/>
</dbReference>
<evidence type="ECO:0000256" key="9">
    <source>
        <dbReference type="ARBA" id="ARBA00023233"/>
    </source>
</evidence>
<dbReference type="SUPFAM" id="SSF47986">
    <property type="entry name" value="DEATH domain"/>
    <property type="match status" value="2"/>
</dbReference>
<sequence length="1180" mass="131968">MFSVRQGLFCVLFNWALKDQSNPSHLRELDLSGIGKLQDSGVQLLCDFLENQCCRLETLRLIDCNLSEKNCGSLLSALKSNPSHLRELQLSGNKNLQDPGVKQLCGFLESPDCRLETLRLWDCSLSKISCDHLVSGLKSNPSHLTELNLSNNNLQDSGVKQLCGFLESPDCRLETLRLSYCSLSEISCDHLVSALKSNPSHLRELHLRGNKLQDPAVKLLSGLVESPHCRLETLRLNNRKAAREQTLTHQHPAKKDTVQQEASGPTQNEIYQSTLVALRATVSELESQAKQVLNINPTWWRPCSAAAELLTRGEEKGSSHVKPNTGDAKVHESEDATEQTKSPSSLCLRSGLGFGVLARMWNNMSPVCGQVLLFLKPPNPITQQQNLNVFLLPHNVPVEEVRAQQENSNYIQVPSKCKLIKDQSYTVHCPQALKIQPEELMNHSDVVSCKHRREGAAKPETVQFVPTSFCAHRAGGKVKAETGKLDLNWNKLQDPGVKQLCGFLESPDCRLETLRLSHCSLSEISCDHLGSALKSNPSHLTELDLSLNDLQDSAVKLLSGLVESPHCRLDTLRVVELETEASRDKTCVSDVQLDPSTANSQSAESEDDSELMESPSSFTPEVQIESSHVSYRFRCPGPGGFKCTMTGLVFVMSKEAELLYTTVQWDERLLQPAGKIPAGPLFDIKCREDAVRQLQLPHCETKAALRFDGLLSVVHVSEDGMDVLDPLQITDTHVVVNVPHLSLYGLVWDFIGRFRNTTEPVKSQVLVFRQPPYGEAQTLYVFLLQNNIPLQQVEAQHRNSRSLMTSADCELVPDQTYSLQCAPEGRLIQPKCVKFPLNYGANFHPTFEVFLTPNLETVTLNIKEHKEKIIWERTVITDPRERGPLVVNLERRIPAGDNGPAEQRLSAVRTQFINCVSDPVLNSLLDKLLEQSVINDSEMQSARRNNREEKARELIDMVRGKGREASQALIAALCELDPFLSSELSINYRVIKASRDKTCVSDVQLDPSTANSQSAESEDNSELMKKDDFDLEFGLNYHPMFEIRLPTNTKEATVTVQDQTNTDVWKREVDLTETKCKSGRPEPNNRRRPQSPTPEETLSSVRTQFVNAVSEPVLNQLLDQLLQDGVINREEMETTRTKSRADGARDVIDMVLKKGRRASSCLIVSLHELDPYLCQTLDLS</sequence>
<dbReference type="GO" id="GO:0008233">
    <property type="term" value="F:peptidase activity"/>
    <property type="evidence" value="ECO:0007669"/>
    <property type="project" value="UniProtKB-KW"/>
</dbReference>
<dbReference type="GO" id="GO:0061702">
    <property type="term" value="C:canonical inflammasome complex"/>
    <property type="evidence" value="ECO:0007669"/>
    <property type="project" value="UniProtKB-SubCell"/>
</dbReference>
<keyword evidence="16" id="KW-1185">Reference proteome</keyword>
<keyword evidence="7" id="KW-0645">Protease</keyword>
<keyword evidence="7" id="KW-0378">Hydrolase</keyword>
<dbReference type="InterPro" id="IPR001611">
    <property type="entry name" value="Leu-rich_rpt"/>
</dbReference>
<dbReference type="PROSITE" id="PS51450">
    <property type="entry name" value="LRR"/>
    <property type="match status" value="1"/>
</dbReference>
<evidence type="ECO:0000256" key="4">
    <source>
        <dbReference type="ARBA" id="ARBA00022490"/>
    </source>
</evidence>
<dbReference type="InterPro" id="IPR025307">
    <property type="entry name" value="FIIND_dom"/>
</dbReference>
<dbReference type="EMBL" id="JAUPFM010000002">
    <property type="protein sequence ID" value="KAK2859791.1"/>
    <property type="molecule type" value="Genomic_DNA"/>
</dbReference>
<keyword evidence="8" id="KW-0677">Repeat</keyword>
<dbReference type="InterPro" id="IPR011029">
    <property type="entry name" value="DEATH-like_dom_sf"/>
</dbReference>
<dbReference type="Pfam" id="PF00560">
    <property type="entry name" value="LRR_1"/>
    <property type="match status" value="1"/>
</dbReference>
<keyword evidence="6" id="KW-0433">Leucine-rich repeat</keyword>
<evidence type="ECO:0000256" key="12">
    <source>
        <dbReference type="SAM" id="MobiDB-lite"/>
    </source>
</evidence>
<comment type="similarity">
    <text evidence="10">Belongs to the NOD1-NOD2 family.</text>
</comment>
<feature type="compositionally biased region" description="Polar residues" evidence="12">
    <location>
        <begin position="1006"/>
        <end position="1015"/>
    </location>
</feature>
<dbReference type="GO" id="GO:0006508">
    <property type="term" value="P:proteolysis"/>
    <property type="evidence" value="ECO:0007669"/>
    <property type="project" value="UniProtKB-KW"/>
</dbReference>
<dbReference type="Proteomes" id="UP001187415">
    <property type="component" value="Unassembled WGS sequence"/>
</dbReference>
<dbReference type="Gene3D" id="1.10.533.10">
    <property type="entry name" value="Death Domain, Fas"/>
    <property type="match status" value="2"/>
</dbReference>
<comment type="subcellular location">
    <subcellularLocation>
        <location evidence="2">Basolateral cell membrane</location>
    </subcellularLocation>
    <subcellularLocation>
        <location evidence="3">Cell membrane</location>
        <topology evidence="3">Lipid-anchor</topology>
    </subcellularLocation>
    <subcellularLocation>
        <location evidence="1">Inflammasome</location>
    </subcellularLocation>
</comment>